<accession>A0A1E5II26</accession>
<name>A0A1E5II26_ENDTX</name>
<dbReference type="InterPro" id="IPR000630">
    <property type="entry name" value="Ribosomal_uS8"/>
</dbReference>
<keyword evidence="5 8" id="KW-0687">Ribonucleoprotein</keyword>
<evidence type="ECO:0000256" key="3">
    <source>
        <dbReference type="ARBA" id="ARBA00022884"/>
    </source>
</evidence>
<comment type="caution">
    <text evidence="10">The sequence shown here is derived from an EMBL/GenBank/DDBJ whole genome shotgun (WGS) entry which is preliminary data.</text>
</comment>
<dbReference type="Gene3D" id="3.30.1490.10">
    <property type="match status" value="1"/>
</dbReference>
<dbReference type="GO" id="GO:0006412">
    <property type="term" value="P:translation"/>
    <property type="evidence" value="ECO:0007669"/>
    <property type="project" value="UniProtKB-UniRule"/>
</dbReference>
<dbReference type="FunFam" id="3.30.1490.10:FF:000001">
    <property type="entry name" value="30S ribosomal protein S8"/>
    <property type="match status" value="1"/>
</dbReference>
<keyword evidence="4 8" id="KW-0689">Ribosomal protein</keyword>
<comment type="similarity">
    <text evidence="1 8 9">Belongs to the universal ribosomal protein uS8 family.</text>
</comment>
<dbReference type="GO" id="GO:0005737">
    <property type="term" value="C:cytoplasm"/>
    <property type="evidence" value="ECO:0007669"/>
    <property type="project" value="UniProtKB-ARBA"/>
</dbReference>
<dbReference type="GO" id="GO:0003735">
    <property type="term" value="F:structural constituent of ribosome"/>
    <property type="evidence" value="ECO:0007669"/>
    <property type="project" value="InterPro"/>
</dbReference>
<sequence length="133" mass="14828">MIIDPISDMFTRIRNANLKLHKKVDVPSSKLKLEIAKILKEEGYILGYEIESIKNQAQSVLRIHLIYTSKGKSVLRGIKRVSKSSLRIYKGCADVPRTIGGLGVTIVSTSKGLMTDRQARKDNVGGEIIGYVW</sequence>
<gene>
    <name evidence="8" type="primary">rpsH</name>
    <name evidence="10" type="ORF">ATZ36_01585</name>
</gene>
<dbReference type="EMBL" id="LNVX01000479">
    <property type="protein sequence ID" value="OEG70064.1"/>
    <property type="molecule type" value="Genomic_DNA"/>
</dbReference>
<dbReference type="FunFam" id="3.30.1370.30:FF:000002">
    <property type="entry name" value="30S ribosomal protein S8"/>
    <property type="match status" value="1"/>
</dbReference>
<dbReference type="SUPFAM" id="SSF56047">
    <property type="entry name" value="Ribosomal protein S8"/>
    <property type="match status" value="1"/>
</dbReference>
<dbReference type="Gene3D" id="3.30.1370.30">
    <property type="match status" value="1"/>
</dbReference>
<dbReference type="PROSITE" id="PS00053">
    <property type="entry name" value="RIBOSOMAL_S8"/>
    <property type="match status" value="1"/>
</dbReference>
<dbReference type="PANTHER" id="PTHR11758">
    <property type="entry name" value="40S RIBOSOMAL PROTEIN S15A"/>
    <property type="match status" value="1"/>
</dbReference>
<proteinExistence type="inferred from homology"/>
<keyword evidence="2 8" id="KW-0699">rRNA-binding</keyword>
<comment type="subunit">
    <text evidence="7 8">Part of the 30S ribosomal subunit. Contacts proteins S5 and S12.</text>
</comment>
<organism evidence="10 11">
    <name type="scientific">Endomicrobium trichonymphae</name>
    <dbReference type="NCBI Taxonomy" id="1408204"/>
    <lineage>
        <taxon>Bacteria</taxon>
        <taxon>Pseudomonadati</taxon>
        <taxon>Elusimicrobiota</taxon>
        <taxon>Endomicrobiia</taxon>
        <taxon>Endomicrobiales</taxon>
        <taxon>Endomicrobiaceae</taxon>
        <taxon>Candidatus Endomicrobiellum</taxon>
    </lineage>
</organism>
<dbReference type="GO" id="GO:0005840">
    <property type="term" value="C:ribosome"/>
    <property type="evidence" value="ECO:0007669"/>
    <property type="project" value="UniProtKB-KW"/>
</dbReference>
<dbReference type="AlphaFoldDB" id="A0A1E5II26"/>
<evidence type="ECO:0000313" key="11">
    <source>
        <dbReference type="Proteomes" id="UP000095237"/>
    </source>
</evidence>
<keyword evidence="3 8" id="KW-0694">RNA-binding</keyword>
<evidence type="ECO:0000256" key="4">
    <source>
        <dbReference type="ARBA" id="ARBA00022980"/>
    </source>
</evidence>
<evidence type="ECO:0000256" key="1">
    <source>
        <dbReference type="ARBA" id="ARBA00006471"/>
    </source>
</evidence>
<dbReference type="GO" id="GO:1990904">
    <property type="term" value="C:ribonucleoprotein complex"/>
    <property type="evidence" value="ECO:0007669"/>
    <property type="project" value="UniProtKB-KW"/>
</dbReference>
<evidence type="ECO:0000313" key="10">
    <source>
        <dbReference type="EMBL" id="OEG70064.1"/>
    </source>
</evidence>
<comment type="function">
    <text evidence="8">One of the primary rRNA binding proteins, it binds directly to 16S rRNA central domain where it helps coordinate assembly of the platform of the 30S subunit.</text>
</comment>
<dbReference type="Proteomes" id="UP000095237">
    <property type="component" value="Unassembled WGS sequence"/>
</dbReference>
<evidence type="ECO:0000256" key="9">
    <source>
        <dbReference type="RuleBase" id="RU003660"/>
    </source>
</evidence>
<dbReference type="HAMAP" id="MF_01302_B">
    <property type="entry name" value="Ribosomal_uS8_B"/>
    <property type="match status" value="1"/>
</dbReference>
<evidence type="ECO:0000256" key="6">
    <source>
        <dbReference type="ARBA" id="ARBA00035258"/>
    </source>
</evidence>
<evidence type="ECO:0000256" key="7">
    <source>
        <dbReference type="ARBA" id="ARBA00046740"/>
    </source>
</evidence>
<evidence type="ECO:0000256" key="8">
    <source>
        <dbReference type="HAMAP-Rule" id="MF_01302"/>
    </source>
</evidence>
<evidence type="ECO:0000256" key="2">
    <source>
        <dbReference type="ARBA" id="ARBA00022730"/>
    </source>
</evidence>
<dbReference type="NCBIfam" id="NF001109">
    <property type="entry name" value="PRK00136.1"/>
    <property type="match status" value="1"/>
</dbReference>
<evidence type="ECO:0000256" key="5">
    <source>
        <dbReference type="ARBA" id="ARBA00023274"/>
    </source>
</evidence>
<reference evidence="10 11" key="1">
    <citation type="submission" date="2015-11" db="EMBL/GenBank/DDBJ databases">
        <title>Evidence for parallel genomic evolution in an endosymbiosis of termite gut flagellates.</title>
        <authorList>
            <person name="Zheng H."/>
        </authorList>
    </citation>
    <scope>NUCLEOTIDE SEQUENCE [LARGE SCALE GENOMIC DNA]</scope>
    <source>
        <strain evidence="10 11">CET450</strain>
    </source>
</reference>
<dbReference type="Pfam" id="PF00410">
    <property type="entry name" value="Ribosomal_S8"/>
    <property type="match status" value="1"/>
</dbReference>
<keyword evidence="11" id="KW-1185">Reference proteome</keyword>
<dbReference type="GO" id="GO:0019843">
    <property type="term" value="F:rRNA binding"/>
    <property type="evidence" value="ECO:0007669"/>
    <property type="project" value="UniProtKB-UniRule"/>
</dbReference>
<dbReference type="InterPro" id="IPR047863">
    <property type="entry name" value="Ribosomal_uS8_CS"/>
</dbReference>
<protein>
    <recommendedName>
        <fullName evidence="6 8">Small ribosomal subunit protein uS8</fullName>
    </recommendedName>
</protein>
<dbReference type="InterPro" id="IPR035987">
    <property type="entry name" value="Ribosomal_uS8_sf"/>
</dbReference>